<evidence type="ECO:0000313" key="1">
    <source>
        <dbReference type="EMBL" id="MBB4881772.1"/>
    </source>
</evidence>
<dbReference type="Gene3D" id="3.40.630.30">
    <property type="match status" value="1"/>
</dbReference>
<dbReference type="RefSeq" id="WP_135030395.1">
    <property type="nucleotide sequence ID" value="NZ_BMLA01000010.1"/>
</dbReference>
<name>A0A4Y8WZ19_9MICC</name>
<proteinExistence type="predicted"/>
<dbReference type="Proteomes" id="UP000560081">
    <property type="component" value="Unassembled WGS sequence"/>
</dbReference>
<accession>A0A4Y8WZ19</accession>
<sequence length="171" mass="18520">MPERPAPTPPAATPGPAPAVHAAGFDELDRTTAYRLWQLRSLVFVVEQDCPYLDLDGRDLEPATVHLWVEDEAGTPVATLRLLDDGDVARIGRVVTHPDARGRALAGALLDEAVARIGGRPSVLDAQAHLAHWYARWGYAPDGPEFLEDGIPHMPMRRAGTGATDGRRAHI</sequence>
<dbReference type="PROSITE" id="PS51186">
    <property type="entry name" value="GNAT"/>
    <property type="match status" value="1"/>
</dbReference>
<dbReference type="GO" id="GO:0016747">
    <property type="term" value="F:acyltransferase activity, transferring groups other than amino-acyl groups"/>
    <property type="evidence" value="ECO:0007669"/>
    <property type="project" value="InterPro"/>
</dbReference>
<protein>
    <submittedName>
        <fullName evidence="1">ElaA protein</fullName>
    </submittedName>
</protein>
<evidence type="ECO:0000313" key="2">
    <source>
        <dbReference type="Proteomes" id="UP000560081"/>
    </source>
</evidence>
<dbReference type="SUPFAM" id="SSF55729">
    <property type="entry name" value="Acyl-CoA N-acyltransferases (Nat)"/>
    <property type="match status" value="1"/>
</dbReference>
<dbReference type="Pfam" id="PF13673">
    <property type="entry name" value="Acetyltransf_10"/>
    <property type="match status" value="1"/>
</dbReference>
<dbReference type="EMBL" id="JACHMC010000001">
    <property type="protein sequence ID" value="MBB4881772.1"/>
    <property type="molecule type" value="Genomic_DNA"/>
</dbReference>
<comment type="caution">
    <text evidence="1">The sequence shown here is derived from an EMBL/GenBank/DDBJ whole genome shotgun (WGS) entry which is preliminary data.</text>
</comment>
<dbReference type="OrthoDB" id="9796171at2"/>
<dbReference type="InterPro" id="IPR000182">
    <property type="entry name" value="GNAT_dom"/>
</dbReference>
<organism evidence="1 2">
    <name type="scientific">Micrococcus flavus</name>
    <dbReference type="NCBI Taxonomy" id="384602"/>
    <lineage>
        <taxon>Bacteria</taxon>
        <taxon>Bacillati</taxon>
        <taxon>Actinomycetota</taxon>
        <taxon>Actinomycetes</taxon>
        <taxon>Micrococcales</taxon>
        <taxon>Micrococcaceae</taxon>
        <taxon>Micrococcus</taxon>
    </lineage>
</organism>
<dbReference type="AlphaFoldDB" id="A0A4Y8WZ19"/>
<dbReference type="InterPro" id="IPR016181">
    <property type="entry name" value="Acyl_CoA_acyltransferase"/>
</dbReference>
<gene>
    <name evidence="1" type="ORF">BJ976_000123</name>
</gene>
<keyword evidence="2" id="KW-1185">Reference proteome</keyword>
<reference evidence="1 2" key="1">
    <citation type="submission" date="2020-08" db="EMBL/GenBank/DDBJ databases">
        <title>Sequencing the genomes of 1000 actinobacteria strains.</title>
        <authorList>
            <person name="Klenk H.-P."/>
        </authorList>
    </citation>
    <scope>NUCLEOTIDE SEQUENCE [LARGE SCALE GENOMIC DNA]</scope>
    <source>
        <strain evidence="1 2">DSM 19079</strain>
    </source>
</reference>
<dbReference type="CDD" id="cd04301">
    <property type="entry name" value="NAT_SF"/>
    <property type="match status" value="1"/>
</dbReference>